<evidence type="ECO:0000256" key="5">
    <source>
        <dbReference type="SAM" id="Phobius"/>
    </source>
</evidence>
<dbReference type="EMBL" id="JAGMUX010000026">
    <property type="protein sequence ID" value="KAH7224407.1"/>
    <property type="molecule type" value="Genomic_DNA"/>
</dbReference>
<feature type="transmembrane region" description="Helical" evidence="5">
    <location>
        <begin position="209"/>
        <end position="229"/>
    </location>
</feature>
<feature type="transmembrane region" description="Helical" evidence="5">
    <location>
        <begin position="250"/>
        <end position="273"/>
    </location>
</feature>
<dbReference type="AlphaFoldDB" id="A0A9P9FYR8"/>
<evidence type="ECO:0000313" key="7">
    <source>
        <dbReference type="EMBL" id="KAH7224407.1"/>
    </source>
</evidence>
<dbReference type="Gene3D" id="1.20.1250.20">
    <property type="entry name" value="MFS general substrate transporter like domains"/>
    <property type="match status" value="2"/>
</dbReference>
<comment type="subcellular location">
    <subcellularLocation>
        <location evidence="1">Membrane</location>
        <topology evidence="1">Multi-pass membrane protein</topology>
    </subcellularLocation>
</comment>
<gene>
    <name evidence="7" type="ORF">BKA55DRAFT_527568</name>
</gene>
<evidence type="ECO:0000259" key="6">
    <source>
        <dbReference type="Pfam" id="PF00326"/>
    </source>
</evidence>
<feature type="compositionally biased region" description="Polar residues" evidence="4">
    <location>
        <begin position="27"/>
        <end position="38"/>
    </location>
</feature>
<dbReference type="InterPro" id="IPR011701">
    <property type="entry name" value="MFS"/>
</dbReference>
<dbReference type="InterPro" id="IPR036259">
    <property type="entry name" value="MFS_trans_sf"/>
</dbReference>
<evidence type="ECO:0000256" key="3">
    <source>
        <dbReference type="ARBA" id="ARBA00023180"/>
    </source>
</evidence>
<dbReference type="InterPro" id="IPR029058">
    <property type="entry name" value="AB_hydrolase_fold"/>
</dbReference>
<keyword evidence="5" id="KW-0812">Transmembrane</keyword>
<feature type="transmembrane region" description="Helical" evidence="5">
    <location>
        <begin position="373"/>
        <end position="396"/>
    </location>
</feature>
<dbReference type="Pfam" id="PF00326">
    <property type="entry name" value="Peptidase_S9"/>
    <property type="match status" value="1"/>
</dbReference>
<feature type="transmembrane region" description="Helical" evidence="5">
    <location>
        <begin position="177"/>
        <end position="197"/>
    </location>
</feature>
<feature type="transmembrane region" description="Helical" evidence="5">
    <location>
        <begin position="285"/>
        <end position="304"/>
    </location>
</feature>
<feature type="domain" description="Peptidase S9 prolyl oligopeptidase catalytic" evidence="6">
    <location>
        <begin position="536"/>
        <end position="674"/>
    </location>
</feature>
<comment type="caution">
    <text evidence="7">The sequence shown here is derived from an EMBL/GenBank/DDBJ whole genome shotgun (WGS) entry which is preliminary data.</text>
</comment>
<feature type="transmembrane region" description="Helical" evidence="5">
    <location>
        <begin position="144"/>
        <end position="165"/>
    </location>
</feature>
<dbReference type="Pfam" id="PF07690">
    <property type="entry name" value="MFS_1"/>
    <property type="match status" value="1"/>
</dbReference>
<keyword evidence="3" id="KW-0325">Glycoprotein</keyword>
<dbReference type="SUPFAM" id="SSF103473">
    <property type="entry name" value="MFS general substrate transporter"/>
    <property type="match status" value="1"/>
</dbReference>
<evidence type="ECO:0000256" key="2">
    <source>
        <dbReference type="ARBA" id="ARBA00006727"/>
    </source>
</evidence>
<dbReference type="InterPro" id="IPR001375">
    <property type="entry name" value="Peptidase_S9_cat"/>
</dbReference>
<feature type="transmembrane region" description="Helical" evidence="5">
    <location>
        <begin position="120"/>
        <end position="138"/>
    </location>
</feature>
<feature type="transmembrane region" description="Helical" evidence="5">
    <location>
        <begin position="340"/>
        <end position="361"/>
    </location>
</feature>
<feature type="region of interest" description="Disordered" evidence="4">
    <location>
        <begin position="1"/>
        <end position="41"/>
    </location>
</feature>
<accession>A0A9P9FYR8</accession>
<comment type="similarity">
    <text evidence="2">Belongs to the major facilitator superfamily. Monocarboxylate porter (TC 2.A.1.13) family.</text>
</comment>
<dbReference type="GeneID" id="70218890"/>
<evidence type="ECO:0000256" key="1">
    <source>
        <dbReference type="ARBA" id="ARBA00004141"/>
    </source>
</evidence>
<proteinExistence type="inferred from homology"/>
<keyword evidence="5" id="KW-1133">Transmembrane helix</keyword>
<dbReference type="GO" id="GO:0006508">
    <property type="term" value="P:proteolysis"/>
    <property type="evidence" value="ECO:0007669"/>
    <property type="project" value="InterPro"/>
</dbReference>
<dbReference type="InterPro" id="IPR050327">
    <property type="entry name" value="Proton-linked_MCT"/>
</dbReference>
<protein>
    <submittedName>
        <fullName evidence="7">Major facilitator superfamily domain-containing protein</fullName>
    </submittedName>
</protein>
<dbReference type="GO" id="GO:0008236">
    <property type="term" value="F:serine-type peptidase activity"/>
    <property type="evidence" value="ECO:0007669"/>
    <property type="project" value="InterPro"/>
</dbReference>
<dbReference type="PANTHER" id="PTHR11360">
    <property type="entry name" value="MONOCARBOXYLATE TRANSPORTER"/>
    <property type="match status" value="1"/>
</dbReference>
<dbReference type="OrthoDB" id="6499973at2759"/>
<dbReference type="SUPFAM" id="SSF53474">
    <property type="entry name" value="alpha/beta-Hydrolases"/>
    <property type="match status" value="1"/>
</dbReference>
<reference evidence="7" key="1">
    <citation type="journal article" date="2021" name="Nat. Commun.">
        <title>Genetic determinants of endophytism in the Arabidopsis root mycobiome.</title>
        <authorList>
            <person name="Mesny F."/>
            <person name="Miyauchi S."/>
            <person name="Thiergart T."/>
            <person name="Pickel B."/>
            <person name="Atanasova L."/>
            <person name="Karlsson M."/>
            <person name="Huettel B."/>
            <person name="Barry K.W."/>
            <person name="Haridas S."/>
            <person name="Chen C."/>
            <person name="Bauer D."/>
            <person name="Andreopoulos W."/>
            <person name="Pangilinan J."/>
            <person name="LaButti K."/>
            <person name="Riley R."/>
            <person name="Lipzen A."/>
            <person name="Clum A."/>
            <person name="Drula E."/>
            <person name="Henrissat B."/>
            <person name="Kohler A."/>
            <person name="Grigoriev I.V."/>
            <person name="Martin F.M."/>
            <person name="Hacquard S."/>
        </authorList>
    </citation>
    <scope>NUCLEOTIDE SEQUENCE</scope>
    <source>
        <strain evidence="7">MPI-CAGE-AT-0023</strain>
    </source>
</reference>
<dbReference type="GO" id="GO:0016020">
    <property type="term" value="C:membrane"/>
    <property type="evidence" value="ECO:0007669"/>
    <property type="project" value="UniProtKB-SubCell"/>
</dbReference>
<organism evidence="7 8">
    <name type="scientific">Fusarium redolens</name>
    <dbReference type="NCBI Taxonomy" id="48865"/>
    <lineage>
        <taxon>Eukaryota</taxon>
        <taxon>Fungi</taxon>
        <taxon>Dikarya</taxon>
        <taxon>Ascomycota</taxon>
        <taxon>Pezizomycotina</taxon>
        <taxon>Sordariomycetes</taxon>
        <taxon>Hypocreomycetidae</taxon>
        <taxon>Hypocreales</taxon>
        <taxon>Nectriaceae</taxon>
        <taxon>Fusarium</taxon>
        <taxon>Fusarium redolens species complex</taxon>
    </lineage>
</organism>
<name>A0A9P9FYR8_FUSRE</name>
<evidence type="ECO:0000256" key="4">
    <source>
        <dbReference type="SAM" id="MobiDB-lite"/>
    </source>
</evidence>
<dbReference type="PANTHER" id="PTHR11360:SF305">
    <property type="entry name" value="MAJOR FACILITATOR SUPERFAMILY (MFS) PROFILE DOMAIN-CONTAINING PROTEIN"/>
    <property type="match status" value="1"/>
</dbReference>
<evidence type="ECO:0000313" key="8">
    <source>
        <dbReference type="Proteomes" id="UP000720189"/>
    </source>
</evidence>
<dbReference type="RefSeq" id="XP_046042468.1">
    <property type="nucleotide sequence ID" value="XM_046188936.1"/>
</dbReference>
<dbReference type="Proteomes" id="UP000720189">
    <property type="component" value="Unassembled WGS sequence"/>
</dbReference>
<dbReference type="GO" id="GO:0022857">
    <property type="term" value="F:transmembrane transporter activity"/>
    <property type="evidence" value="ECO:0007669"/>
    <property type="project" value="InterPro"/>
</dbReference>
<sequence>MSARKGSPVADWPCSSTSSDNEKGNDTDISQPESALPTTTPPAVEFDNPKGWIAVAAAACSLFVYLGVIYSWGIMQVRLVEVTGTNLTTLTFVGSLATSFMISLSILSGIAVRKLGYQKTALAGGVLMGLGEFLASWTTKHVGALFVFHGVIFGIGGGLSIFASSTAPLRWFKRHRGLAMGIVFGGGSLGAAVMSIATNLLVKQVDVAWTFRILAFMLWGVCIPASYFIQQPEGSMSAGLKLQWYRFREPRFLLIIAGTALSCFPLFIPPYFIPIFTRSMGYSHQIAIIILAAWNLASTVGRVLGGYTADHLLGPLNSLIVCLLFIGLSSLVVWPLASSVGIFSIFLVFNGIGCGAFFSLVPPMLGATMGPENTLGILPIVWTTWFCGFFFGTPIASGIYSLAGSSDDSLSVFRPAAYYAGGMSIIGLLFIIYILAIILVTISDGDTMKLDFAKLTAFIAANSTGIGVLVCPGGGYSHVSIVKEGYAPAAYLNKLGIDAWVLDYTTTSNATAPIYPKPENEVFAALKQIRHHNPKIEKLGIWGFSAGGHLASTTLTNPKAGLDFGILAYPVITLEGNYVHIGSRDNLVGPNATAEELRDLSAQNLVSDTTPPTFLFHTFDDQAVPVENTLLFAEAMAVHKRKAQVLILPDGPHGLGLALDDPVRSWTSELTRFLTYSI</sequence>
<feature type="transmembrane region" description="Helical" evidence="5">
    <location>
        <begin position="87"/>
        <end position="108"/>
    </location>
</feature>
<feature type="transmembrane region" description="Helical" evidence="5">
    <location>
        <begin position="316"/>
        <end position="334"/>
    </location>
</feature>
<keyword evidence="5" id="KW-0472">Membrane</keyword>
<feature type="transmembrane region" description="Helical" evidence="5">
    <location>
        <begin position="52"/>
        <end position="75"/>
    </location>
</feature>
<keyword evidence="8" id="KW-1185">Reference proteome</keyword>
<dbReference type="Gene3D" id="3.40.50.1820">
    <property type="entry name" value="alpha/beta hydrolase"/>
    <property type="match status" value="1"/>
</dbReference>
<feature type="transmembrane region" description="Helical" evidence="5">
    <location>
        <begin position="416"/>
        <end position="442"/>
    </location>
</feature>